<evidence type="ECO:0000256" key="2">
    <source>
        <dbReference type="ARBA" id="ARBA00004271"/>
    </source>
</evidence>
<dbReference type="SUPFAM" id="SSF51445">
    <property type="entry name" value="(Trans)glycosidases"/>
    <property type="match status" value="1"/>
</dbReference>
<evidence type="ECO:0000313" key="11">
    <source>
        <dbReference type="EMBL" id="KAE8708360.1"/>
    </source>
</evidence>
<dbReference type="InterPro" id="IPR001944">
    <property type="entry name" value="Glycoside_Hdrlase_35"/>
</dbReference>
<evidence type="ECO:0000313" key="12">
    <source>
        <dbReference type="Proteomes" id="UP000436088"/>
    </source>
</evidence>
<dbReference type="Gene3D" id="2.60.120.260">
    <property type="entry name" value="Galactose-binding domain-like"/>
    <property type="match status" value="1"/>
</dbReference>
<dbReference type="Pfam" id="PF01301">
    <property type="entry name" value="Glyco_hydro_35"/>
    <property type="match status" value="2"/>
</dbReference>
<dbReference type="GO" id="GO:0005975">
    <property type="term" value="P:carbohydrate metabolic process"/>
    <property type="evidence" value="ECO:0007669"/>
    <property type="project" value="InterPro"/>
</dbReference>
<feature type="domain" description="Beta-galactosidase beta-sandwich" evidence="10">
    <location>
        <begin position="267"/>
        <end position="318"/>
    </location>
</feature>
<dbReference type="PRINTS" id="PR00742">
    <property type="entry name" value="GLHYDRLASE35"/>
</dbReference>
<dbReference type="PANTHER" id="PTHR23421">
    <property type="entry name" value="BETA-GALACTOSIDASE RELATED"/>
    <property type="match status" value="1"/>
</dbReference>
<comment type="catalytic activity">
    <reaction evidence="1">
        <text>Hydrolysis of terminal non-reducing beta-D-galactose residues in beta-D-galactosides.</text>
        <dbReference type="EC" id="3.2.1.23"/>
    </reaction>
</comment>
<feature type="domain" description="Glycoside hydrolase 35 catalytic" evidence="9">
    <location>
        <begin position="211"/>
        <end position="241"/>
    </location>
</feature>
<reference evidence="11" key="1">
    <citation type="submission" date="2019-09" db="EMBL/GenBank/DDBJ databases">
        <title>Draft genome information of white flower Hibiscus syriacus.</title>
        <authorList>
            <person name="Kim Y.-M."/>
        </authorList>
    </citation>
    <scope>NUCLEOTIDE SEQUENCE [LARGE SCALE GENOMIC DNA]</scope>
    <source>
        <strain evidence="11">YM2019G1</strain>
    </source>
</reference>
<dbReference type="GO" id="GO:0048046">
    <property type="term" value="C:apoplast"/>
    <property type="evidence" value="ECO:0007669"/>
    <property type="project" value="UniProtKB-SubCell"/>
</dbReference>
<keyword evidence="6" id="KW-0732">Signal</keyword>
<comment type="caution">
    <text evidence="11">The sequence shown here is derived from an EMBL/GenBank/DDBJ whole genome shotgun (WGS) entry which is preliminary data.</text>
</comment>
<evidence type="ECO:0000256" key="8">
    <source>
        <dbReference type="ARBA" id="ARBA00023295"/>
    </source>
</evidence>
<evidence type="ECO:0000256" key="5">
    <source>
        <dbReference type="ARBA" id="ARBA00022523"/>
    </source>
</evidence>
<accession>A0A6A3AUI1</accession>
<organism evidence="11 12">
    <name type="scientific">Hibiscus syriacus</name>
    <name type="common">Rose of Sharon</name>
    <dbReference type="NCBI Taxonomy" id="106335"/>
    <lineage>
        <taxon>Eukaryota</taxon>
        <taxon>Viridiplantae</taxon>
        <taxon>Streptophyta</taxon>
        <taxon>Embryophyta</taxon>
        <taxon>Tracheophyta</taxon>
        <taxon>Spermatophyta</taxon>
        <taxon>Magnoliopsida</taxon>
        <taxon>eudicotyledons</taxon>
        <taxon>Gunneridae</taxon>
        <taxon>Pentapetalae</taxon>
        <taxon>rosids</taxon>
        <taxon>malvids</taxon>
        <taxon>Malvales</taxon>
        <taxon>Malvaceae</taxon>
        <taxon>Malvoideae</taxon>
        <taxon>Hibiscus</taxon>
    </lineage>
</organism>
<dbReference type="InterPro" id="IPR031330">
    <property type="entry name" value="Gly_Hdrlase_35_cat"/>
</dbReference>
<evidence type="ECO:0000256" key="3">
    <source>
        <dbReference type="ARBA" id="ARBA00009809"/>
    </source>
</evidence>
<evidence type="ECO:0000259" key="10">
    <source>
        <dbReference type="Pfam" id="PF17834"/>
    </source>
</evidence>
<name>A0A6A3AUI1_HIBSY</name>
<dbReference type="EMBL" id="VEPZ02000945">
    <property type="protein sequence ID" value="KAE8708360.1"/>
    <property type="molecule type" value="Genomic_DNA"/>
</dbReference>
<feature type="domain" description="Glycoside hydrolase 35 catalytic" evidence="9">
    <location>
        <begin position="40"/>
        <end position="150"/>
    </location>
</feature>
<comment type="subcellular location">
    <subcellularLocation>
        <location evidence="2">Secreted</location>
        <location evidence="2">Extracellular space</location>
        <location evidence="2">Apoplast</location>
    </subcellularLocation>
</comment>
<keyword evidence="5" id="KW-0052">Apoplast</keyword>
<evidence type="ECO:0000256" key="1">
    <source>
        <dbReference type="ARBA" id="ARBA00001412"/>
    </source>
</evidence>
<dbReference type="InterPro" id="IPR017853">
    <property type="entry name" value="GH"/>
</dbReference>
<dbReference type="EC" id="3.2.1.23" evidence="4"/>
<evidence type="ECO:0000259" key="9">
    <source>
        <dbReference type="Pfam" id="PF01301"/>
    </source>
</evidence>
<comment type="similarity">
    <text evidence="3">Belongs to the glycosyl hydrolase 35 family.</text>
</comment>
<dbReference type="InterPro" id="IPR041392">
    <property type="entry name" value="GHD"/>
</dbReference>
<evidence type="ECO:0000256" key="6">
    <source>
        <dbReference type="ARBA" id="ARBA00022729"/>
    </source>
</evidence>
<keyword evidence="7" id="KW-0378">Hydrolase</keyword>
<dbReference type="Pfam" id="PF17834">
    <property type="entry name" value="GHD"/>
    <property type="match status" value="1"/>
</dbReference>
<keyword evidence="8" id="KW-0326">Glycosidase</keyword>
<dbReference type="AlphaFoldDB" id="A0A6A3AUI1"/>
<sequence length="366" mass="41082">MLSFCCSDFAYNYLEGTIPSECASMNLTFASIVTYDSRAIVIDGKCHVLVSGSIHYPRNTPYMWSDLIQKSKDGGLDMIETYVFWNLHEQYNLEGRNDLVKFVKLVAAAYLYVHLRIGQYVCAKWSYGGFLLWLHFIPGIKFRTDNEPFKIENEYGNIYSAYGAGAKPYIKWAANMDVSLDTGVPWVMCQQSDALDPIISLGFQDLGGPFIATSYDYDAPIDEYGLVRQPKWGHLRDVHKTIKLCEEALIATDPTISSLGPNLETAVYKKGSLCSTFLSNVDTKSDATVKFNGNSNLLPAWSMSTLSDCKNVVLNTAKLTQNLPVTFSLLRNLTGLRISDINGLSQDFLVLRNMKRLLTLVLRNLM</sequence>
<proteinExistence type="inferred from homology"/>
<evidence type="ECO:0000256" key="7">
    <source>
        <dbReference type="ARBA" id="ARBA00022801"/>
    </source>
</evidence>
<protein>
    <recommendedName>
        <fullName evidence="4">beta-galactosidase</fullName>
        <ecNumber evidence="4">3.2.1.23</ecNumber>
    </recommendedName>
</protein>
<dbReference type="GO" id="GO:0004565">
    <property type="term" value="F:beta-galactosidase activity"/>
    <property type="evidence" value="ECO:0007669"/>
    <property type="project" value="UniProtKB-EC"/>
</dbReference>
<gene>
    <name evidence="11" type="ORF">F3Y22_tig00110345pilonHSYRG00083</name>
</gene>
<evidence type="ECO:0000256" key="4">
    <source>
        <dbReference type="ARBA" id="ARBA00012756"/>
    </source>
</evidence>
<dbReference type="FunFam" id="2.60.120.260:FF:000142">
    <property type="entry name" value="Beta-galactosidase"/>
    <property type="match status" value="1"/>
</dbReference>
<dbReference type="Gene3D" id="3.20.20.80">
    <property type="entry name" value="Glycosidases"/>
    <property type="match status" value="1"/>
</dbReference>
<keyword evidence="12" id="KW-1185">Reference proteome</keyword>
<dbReference type="Proteomes" id="UP000436088">
    <property type="component" value="Unassembled WGS sequence"/>
</dbReference>